<evidence type="ECO:0000313" key="2">
    <source>
        <dbReference type="Proteomes" id="UP000886595"/>
    </source>
</evidence>
<comment type="caution">
    <text evidence="1">The sequence shown here is derived from an EMBL/GenBank/DDBJ whole genome shotgun (WGS) entry which is preliminary data.</text>
</comment>
<keyword evidence="2" id="KW-1185">Reference proteome</keyword>
<sequence length="94" mass="11012">MAEEVYRKGWLDERFEEAVKTSKEMVFVRFRPDVCKMEELRKQEMKRDSILTSPSGELSAEKSLELLEDDEEVTFQPQPGNVDLSRQILQMSVL</sequence>
<evidence type="ECO:0000313" key="1">
    <source>
        <dbReference type="EMBL" id="KAG2321423.1"/>
    </source>
</evidence>
<proteinExistence type="predicted"/>
<gene>
    <name evidence="1" type="ORF">Bca52824_014636</name>
</gene>
<accession>A0A8X7W069</accession>
<organism evidence="1 2">
    <name type="scientific">Brassica carinata</name>
    <name type="common">Ethiopian mustard</name>
    <name type="synonym">Abyssinian cabbage</name>
    <dbReference type="NCBI Taxonomy" id="52824"/>
    <lineage>
        <taxon>Eukaryota</taxon>
        <taxon>Viridiplantae</taxon>
        <taxon>Streptophyta</taxon>
        <taxon>Embryophyta</taxon>
        <taxon>Tracheophyta</taxon>
        <taxon>Spermatophyta</taxon>
        <taxon>Magnoliopsida</taxon>
        <taxon>eudicotyledons</taxon>
        <taxon>Gunneridae</taxon>
        <taxon>Pentapetalae</taxon>
        <taxon>rosids</taxon>
        <taxon>malvids</taxon>
        <taxon>Brassicales</taxon>
        <taxon>Brassicaceae</taxon>
        <taxon>Brassiceae</taxon>
        <taxon>Brassica</taxon>
    </lineage>
</organism>
<dbReference type="EMBL" id="JAAMPC010000003">
    <property type="protein sequence ID" value="KAG2321423.1"/>
    <property type="molecule type" value="Genomic_DNA"/>
</dbReference>
<name>A0A8X7W069_BRACI</name>
<dbReference type="AlphaFoldDB" id="A0A8X7W069"/>
<reference evidence="1 2" key="1">
    <citation type="submission" date="2020-02" db="EMBL/GenBank/DDBJ databases">
        <authorList>
            <person name="Ma Q."/>
            <person name="Huang Y."/>
            <person name="Song X."/>
            <person name="Pei D."/>
        </authorList>
    </citation>
    <scope>NUCLEOTIDE SEQUENCE [LARGE SCALE GENOMIC DNA]</scope>
    <source>
        <strain evidence="1">Sxm20200214</strain>
        <tissue evidence="1">Leaf</tissue>
    </source>
</reference>
<protein>
    <submittedName>
        <fullName evidence="1">Uncharacterized protein</fullName>
    </submittedName>
</protein>
<dbReference type="Proteomes" id="UP000886595">
    <property type="component" value="Unassembled WGS sequence"/>
</dbReference>